<dbReference type="AlphaFoldDB" id="A0A537L1H1"/>
<keyword evidence="1" id="KW-0472">Membrane</keyword>
<organism evidence="3 4">
    <name type="scientific">Candidatus Segetimicrobium genomatis</name>
    <dbReference type="NCBI Taxonomy" id="2569760"/>
    <lineage>
        <taxon>Bacteria</taxon>
        <taxon>Bacillati</taxon>
        <taxon>Candidatus Sysuimicrobiota</taxon>
        <taxon>Candidatus Sysuimicrobiia</taxon>
        <taxon>Candidatus Sysuimicrobiales</taxon>
        <taxon>Candidatus Segetimicrobiaceae</taxon>
        <taxon>Candidatus Segetimicrobium</taxon>
    </lineage>
</organism>
<evidence type="ECO:0000313" key="3">
    <source>
        <dbReference type="EMBL" id="TMJ01838.1"/>
    </source>
</evidence>
<dbReference type="Proteomes" id="UP000319353">
    <property type="component" value="Unassembled WGS sequence"/>
</dbReference>
<dbReference type="InterPro" id="IPR025403">
    <property type="entry name" value="TgpA-like_C"/>
</dbReference>
<feature type="transmembrane region" description="Helical" evidence="1">
    <location>
        <begin position="40"/>
        <end position="60"/>
    </location>
</feature>
<feature type="transmembrane region" description="Helical" evidence="1">
    <location>
        <begin position="104"/>
        <end position="122"/>
    </location>
</feature>
<feature type="transmembrane region" description="Helical" evidence="1">
    <location>
        <begin position="211"/>
        <end position="232"/>
    </location>
</feature>
<feature type="transmembrane region" description="Helical" evidence="1">
    <location>
        <begin position="72"/>
        <end position="92"/>
    </location>
</feature>
<feature type="domain" description="Protein-glutamine gamma-glutamyltransferase-like C-terminal" evidence="2">
    <location>
        <begin position="427"/>
        <end position="496"/>
    </location>
</feature>
<dbReference type="EMBL" id="VBAL01000091">
    <property type="protein sequence ID" value="TMJ01838.1"/>
    <property type="molecule type" value="Genomic_DNA"/>
</dbReference>
<sequence length="504" mass="55658">MALCPRRFAQLRVSAEHASARANRPGCARDGAMKVEVRQLLALTIVAIEFTWAYPWVLLVSGTFYGPSAAPLLPPASAFALLMLAYLAVRAAVTRPWSLRDTRVMIVAAGFLSGMTAVRLAYYPGRGQMDFRWIGTLLLAAHDALPAITPAVMAALLATVLWWRGVVLSEREFGYFEVDRAFRRGIGWSVLFVILLAAYGDTRGFTLTAAAPAYLLAFFSLCLMTLSITRLLMLWEETHADPAQALAANRHWLLLLLGVVGVIFVSAAGLATAVHVEFRPVLARLLRPLAPLAEALFYALFAVAMVVARALVFVFARLPFRRMISPTPSAAPPSFRDLLKDLPPRLVSGARWGMVAVAIAVLVILVAISVVRARRRMRRNDEDERESVWSSQLALSGLGEAWRRLWRRQRLVGRDHEVAAVGAIRAIYREMLRLGAAANSPRARHQTPHEYRPVLAGRLPARGVDIETVTEAYVRARYSPRLPELSEISGAREALERIKTSANP</sequence>
<dbReference type="Pfam" id="PF13559">
    <property type="entry name" value="DUF4129"/>
    <property type="match status" value="1"/>
</dbReference>
<keyword evidence="1" id="KW-1133">Transmembrane helix</keyword>
<keyword evidence="1" id="KW-0812">Transmembrane</keyword>
<feature type="transmembrane region" description="Helical" evidence="1">
    <location>
        <begin position="352"/>
        <end position="371"/>
    </location>
</feature>
<proteinExistence type="predicted"/>
<feature type="transmembrane region" description="Helical" evidence="1">
    <location>
        <begin position="134"/>
        <end position="161"/>
    </location>
</feature>
<evidence type="ECO:0000256" key="1">
    <source>
        <dbReference type="SAM" id="Phobius"/>
    </source>
</evidence>
<feature type="transmembrane region" description="Helical" evidence="1">
    <location>
        <begin position="252"/>
        <end position="274"/>
    </location>
</feature>
<feature type="transmembrane region" description="Helical" evidence="1">
    <location>
        <begin position="181"/>
        <end position="199"/>
    </location>
</feature>
<protein>
    <submittedName>
        <fullName evidence="3">DUF4129 domain-containing protein</fullName>
    </submittedName>
</protein>
<evidence type="ECO:0000313" key="4">
    <source>
        <dbReference type="Proteomes" id="UP000319353"/>
    </source>
</evidence>
<evidence type="ECO:0000259" key="2">
    <source>
        <dbReference type="Pfam" id="PF13559"/>
    </source>
</evidence>
<name>A0A537L1H1_9BACT</name>
<gene>
    <name evidence="3" type="ORF">E6H01_07535</name>
</gene>
<reference evidence="3 4" key="1">
    <citation type="journal article" date="2019" name="Nat. Microbiol.">
        <title>Mediterranean grassland soil C-N compound turnover is dependent on rainfall and depth, and is mediated by genomically divergent microorganisms.</title>
        <authorList>
            <person name="Diamond S."/>
            <person name="Andeer P.F."/>
            <person name="Li Z."/>
            <person name="Crits-Christoph A."/>
            <person name="Burstein D."/>
            <person name="Anantharaman K."/>
            <person name="Lane K.R."/>
            <person name="Thomas B.C."/>
            <person name="Pan C."/>
            <person name="Northen T.R."/>
            <person name="Banfield J.F."/>
        </authorList>
    </citation>
    <scope>NUCLEOTIDE SEQUENCE [LARGE SCALE GENOMIC DNA]</scope>
    <source>
        <strain evidence="3">NP_4</strain>
    </source>
</reference>
<accession>A0A537L1H1</accession>
<comment type="caution">
    <text evidence="3">The sequence shown here is derived from an EMBL/GenBank/DDBJ whole genome shotgun (WGS) entry which is preliminary data.</text>
</comment>
<feature type="transmembrane region" description="Helical" evidence="1">
    <location>
        <begin position="295"/>
        <end position="316"/>
    </location>
</feature>